<dbReference type="InterPro" id="IPR036732">
    <property type="entry name" value="AFP_Neu5c_C_sf"/>
</dbReference>
<dbReference type="Gene3D" id="3.20.20.70">
    <property type="entry name" value="Aldolase class I"/>
    <property type="match status" value="1"/>
</dbReference>
<dbReference type="CDD" id="cd11615">
    <property type="entry name" value="SAF_NeuB_like"/>
    <property type="match status" value="1"/>
</dbReference>
<organism evidence="2">
    <name type="scientific">freshwater metagenome</name>
    <dbReference type="NCBI Taxonomy" id="449393"/>
    <lineage>
        <taxon>unclassified sequences</taxon>
        <taxon>metagenomes</taxon>
        <taxon>ecological metagenomes</taxon>
    </lineage>
</organism>
<dbReference type="InterPro" id="IPR013132">
    <property type="entry name" value="PseI/NeuA/B-like_N"/>
</dbReference>
<dbReference type="InterPro" id="IPR057736">
    <property type="entry name" value="SAF_PseI/NeuA/NeuB"/>
</dbReference>
<dbReference type="InterPro" id="IPR051690">
    <property type="entry name" value="PseI-like"/>
</dbReference>
<reference evidence="2" key="1">
    <citation type="submission" date="2020-05" db="EMBL/GenBank/DDBJ databases">
        <authorList>
            <person name="Chiriac C."/>
            <person name="Salcher M."/>
            <person name="Ghai R."/>
            <person name="Kavagutti S V."/>
        </authorList>
    </citation>
    <scope>NUCLEOTIDE SEQUENCE</scope>
</reference>
<dbReference type="InterPro" id="IPR020030">
    <property type="entry name" value="Pseudaminic_synth_PseI"/>
</dbReference>
<dbReference type="InterPro" id="IPR013785">
    <property type="entry name" value="Aldolase_TIM"/>
</dbReference>
<sequence length="338" mass="36278">MGSNGVYVIAELSANHGGSKARALEVVHAAAEAGADAVKFQHYTDQTITVRSNHPDFRVSGGTLWDGRQLADLYAEAMMPWEWTQDLVAEAKKVGIDWLSSPFDNSAVDFLETFNIPTYKIASFELIDLPLIRYVASKGKPMIMSTGMSTVEEIDRAVRAATESGAPKVSILRCNSTYPANSSEMDLAAIPEMIKRWGIPVGLSDHTMSSVTAIGAVALGATILEKHITMRRSDGGPDGAFSLEPHEFAALVRDVREASLSLGTARFGPSASEVNSLKFRRSLRAVADIKAGEKITPTNVRSVRPAGGLMPDDFASIDGSVASRDIAIGDPITRDLLN</sequence>
<protein>
    <submittedName>
        <fullName evidence="2">Unannotated protein</fullName>
    </submittedName>
</protein>
<dbReference type="PANTHER" id="PTHR42966:SF2">
    <property type="entry name" value="PSEUDAMINIC ACID SYNTHASE"/>
    <property type="match status" value="1"/>
</dbReference>
<gene>
    <name evidence="2" type="ORF">UFOPK2975_01048</name>
</gene>
<accession>A0A6J6XN84</accession>
<dbReference type="EMBL" id="CAFAAG010000087">
    <property type="protein sequence ID" value="CAB4797293.1"/>
    <property type="molecule type" value="Genomic_DNA"/>
</dbReference>
<dbReference type="GO" id="GO:0016051">
    <property type="term" value="P:carbohydrate biosynthetic process"/>
    <property type="evidence" value="ECO:0007669"/>
    <property type="project" value="InterPro"/>
</dbReference>
<dbReference type="Gene3D" id="3.90.1210.10">
    <property type="entry name" value="Antifreeze-like/N-acetylneuraminic acid synthase C-terminal domain"/>
    <property type="match status" value="1"/>
</dbReference>
<dbReference type="SUPFAM" id="SSF51569">
    <property type="entry name" value="Aldolase"/>
    <property type="match status" value="1"/>
</dbReference>
<dbReference type="Pfam" id="PF08666">
    <property type="entry name" value="SAF"/>
    <property type="match status" value="1"/>
</dbReference>
<dbReference type="InterPro" id="IPR013974">
    <property type="entry name" value="SAF"/>
</dbReference>
<dbReference type="NCBIfam" id="TIGR03586">
    <property type="entry name" value="PseI"/>
    <property type="match status" value="1"/>
</dbReference>
<name>A0A6J6XN84_9ZZZZ</name>
<dbReference type="AlphaFoldDB" id="A0A6J6XN84"/>
<evidence type="ECO:0000313" key="2">
    <source>
        <dbReference type="EMBL" id="CAB4797293.1"/>
    </source>
</evidence>
<dbReference type="SMART" id="SM00858">
    <property type="entry name" value="SAF"/>
    <property type="match status" value="1"/>
</dbReference>
<proteinExistence type="predicted"/>
<feature type="domain" description="AFP-like" evidence="1">
    <location>
        <begin position="282"/>
        <end position="338"/>
    </location>
</feature>
<dbReference type="SUPFAM" id="SSF51269">
    <property type="entry name" value="AFP III-like domain"/>
    <property type="match status" value="1"/>
</dbReference>
<dbReference type="PANTHER" id="PTHR42966">
    <property type="entry name" value="N-ACETYLNEURAMINATE SYNTHASE"/>
    <property type="match status" value="1"/>
</dbReference>
<dbReference type="Pfam" id="PF03102">
    <property type="entry name" value="NeuB"/>
    <property type="match status" value="1"/>
</dbReference>
<evidence type="ECO:0000259" key="1">
    <source>
        <dbReference type="PROSITE" id="PS50844"/>
    </source>
</evidence>
<dbReference type="GO" id="GO:0047444">
    <property type="term" value="F:N-acylneuraminate-9-phosphate synthase activity"/>
    <property type="evidence" value="ECO:0007669"/>
    <property type="project" value="TreeGrafter"/>
</dbReference>
<dbReference type="PROSITE" id="PS50844">
    <property type="entry name" value="AFP_LIKE"/>
    <property type="match status" value="1"/>
</dbReference>
<dbReference type="InterPro" id="IPR006190">
    <property type="entry name" value="SAF_AFP_Neu5Ac"/>
</dbReference>